<evidence type="ECO:0000313" key="3">
    <source>
        <dbReference type="Proteomes" id="UP000430272"/>
    </source>
</evidence>
<gene>
    <name evidence="2" type="ORF">GRI47_14060</name>
</gene>
<evidence type="ECO:0000313" key="2">
    <source>
        <dbReference type="EMBL" id="MXO55124.1"/>
    </source>
</evidence>
<evidence type="ECO:0000256" key="1">
    <source>
        <dbReference type="SAM" id="SignalP"/>
    </source>
</evidence>
<name>A0A844Y9V1_9SPHN</name>
<comment type="caution">
    <text evidence="2">The sequence shown here is derived from an EMBL/GenBank/DDBJ whole genome shotgun (WGS) entry which is preliminary data.</text>
</comment>
<dbReference type="EMBL" id="WTYD01000004">
    <property type="protein sequence ID" value="MXO55124.1"/>
    <property type="molecule type" value="Genomic_DNA"/>
</dbReference>
<organism evidence="2 3">
    <name type="scientific">Qipengyuania pelagi</name>
    <dbReference type="NCBI Taxonomy" id="994320"/>
    <lineage>
        <taxon>Bacteria</taxon>
        <taxon>Pseudomonadati</taxon>
        <taxon>Pseudomonadota</taxon>
        <taxon>Alphaproteobacteria</taxon>
        <taxon>Sphingomonadales</taxon>
        <taxon>Erythrobacteraceae</taxon>
        <taxon>Qipengyuania</taxon>
    </lineage>
</organism>
<dbReference type="PROSITE" id="PS51257">
    <property type="entry name" value="PROKAR_LIPOPROTEIN"/>
    <property type="match status" value="1"/>
</dbReference>
<feature type="chain" id="PRO_5032321000" description="DUF4136 domain-containing protein" evidence="1">
    <location>
        <begin position="27"/>
        <end position="205"/>
    </location>
</feature>
<feature type="signal peptide" evidence="1">
    <location>
        <begin position="1"/>
        <end position="26"/>
    </location>
</feature>
<dbReference type="AlphaFoldDB" id="A0A844Y9V1"/>
<evidence type="ECO:0008006" key="4">
    <source>
        <dbReference type="Google" id="ProtNLM"/>
    </source>
</evidence>
<dbReference type="Proteomes" id="UP000430272">
    <property type="component" value="Unassembled WGS sequence"/>
</dbReference>
<proteinExistence type="predicted"/>
<keyword evidence="3" id="KW-1185">Reference proteome</keyword>
<dbReference type="RefSeq" id="WP_160661995.1">
    <property type="nucleotide sequence ID" value="NZ_WTYD01000004.1"/>
</dbReference>
<protein>
    <recommendedName>
        <fullName evidence="4">DUF4136 domain-containing protein</fullName>
    </recommendedName>
</protein>
<keyword evidence="1" id="KW-0732">Signal</keyword>
<reference evidence="2 3" key="1">
    <citation type="submission" date="2019-12" db="EMBL/GenBank/DDBJ databases">
        <title>Genomic-based taxomic classification of the family Erythrobacteraceae.</title>
        <authorList>
            <person name="Xu L."/>
        </authorList>
    </citation>
    <scope>NUCLEOTIDE SEQUENCE [LARGE SCALE GENOMIC DNA]</scope>
    <source>
        <strain evidence="2 3">JCM 17468</strain>
    </source>
</reference>
<accession>A0A844Y9V1</accession>
<dbReference type="OrthoDB" id="7428103at2"/>
<sequence length="205" mass="20872">MMKRPAAKPLLTAAILGSALALSACASTRVSPVEVTRFLDPASRAQLGQGSIFVTGVGGEDSLELAPYKAAVARELARVGYGETARAAAGQIAEVRVSRYQLGQNGRRSPVNVGVGGSTGTYGSGLGLGIGINLGGGGGPEIGTEMAVVIREARSGRVLWEGRADFTASENSPLAERAASAQTVAAALFSDFPGNNGETREVEVP</sequence>